<proteinExistence type="predicted"/>
<feature type="repeat" description="TPR" evidence="1">
    <location>
        <begin position="99"/>
        <end position="132"/>
    </location>
</feature>
<dbReference type="PROSITE" id="PS50005">
    <property type="entry name" value="TPR"/>
    <property type="match status" value="2"/>
</dbReference>
<dbReference type="Gene3D" id="1.25.40.10">
    <property type="entry name" value="Tetratricopeptide repeat domain"/>
    <property type="match status" value="1"/>
</dbReference>
<sequence length="238" mass="26327">MATVDIGRQMEVHRLAVAGGETRIARDTGHRLGRVLLPLSRFAEVQAIATATLTLGPDAGAFYQRGWARHATGRPRPALEDFQSALNLFRQADNRGDEAPTLNNIGLVYNGLGDRRQALDHYQQALPIAREIGNRSGEAAALNNIGGVYFGLGDRRRALDYYQLALPIQREVGDRVTEAVTRYNIAMIHRDGGKLNLAVAELERVVDLDRQVEHPDLADDTAMLEQVRQELAQTHTET</sequence>
<dbReference type="Proteomes" id="UP000679690">
    <property type="component" value="Unassembled WGS sequence"/>
</dbReference>
<name>A0ABS3UZF3_9ACTN</name>
<protein>
    <submittedName>
        <fullName evidence="2">Tetratricopeptide repeat protein</fullName>
    </submittedName>
</protein>
<keyword evidence="3" id="KW-1185">Reference proteome</keyword>
<evidence type="ECO:0000256" key="1">
    <source>
        <dbReference type="PROSITE-ProRule" id="PRU00339"/>
    </source>
</evidence>
<dbReference type="InterPro" id="IPR019734">
    <property type="entry name" value="TPR_rpt"/>
</dbReference>
<accession>A0ABS3UZF3</accession>
<keyword evidence="1" id="KW-0802">TPR repeat</keyword>
<gene>
    <name evidence="2" type="ORF">J5X75_41325</name>
</gene>
<reference evidence="2 3" key="1">
    <citation type="submission" date="2021-03" db="EMBL/GenBank/DDBJ databases">
        <title>Actinoplanes flavus sp. nov., a novel actinomycete isolated from Coconut Palm rhizosphere soil.</title>
        <authorList>
            <person name="Luo X."/>
        </authorList>
    </citation>
    <scope>NUCLEOTIDE SEQUENCE [LARGE SCALE GENOMIC DNA]</scope>
    <source>
        <strain evidence="2 3">NEAU-H7</strain>
    </source>
</reference>
<organism evidence="2 3">
    <name type="scientific">Actinoplanes flavus</name>
    <dbReference type="NCBI Taxonomy" id="2820290"/>
    <lineage>
        <taxon>Bacteria</taxon>
        <taxon>Bacillati</taxon>
        <taxon>Actinomycetota</taxon>
        <taxon>Actinomycetes</taxon>
        <taxon>Micromonosporales</taxon>
        <taxon>Micromonosporaceae</taxon>
        <taxon>Actinoplanes</taxon>
    </lineage>
</organism>
<evidence type="ECO:0000313" key="3">
    <source>
        <dbReference type="Proteomes" id="UP000679690"/>
    </source>
</evidence>
<dbReference type="InterPro" id="IPR011990">
    <property type="entry name" value="TPR-like_helical_dom_sf"/>
</dbReference>
<comment type="caution">
    <text evidence="2">The sequence shown here is derived from an EMBL/GenBank/DDBJ whole genome shotgun (WGS) entry which is preliminary data.</text>
</comment>
<dbReference type="Pfam" id="PF13181">
    <property type="entry name" value="TPR_8"/>
    <property type="match status" value="1"/>
</dbReference>
<dbReference type="EMBL" id="JAGFNS010000049">
    <property type="protein sequence ID" value="MBO3743956.1"/>
    <property type="molecule type" value="Genomic_DNA"/>
</dbReference>
<feature type="repeat" description="TPR" evidence="1">
    <location>
        <begin position="139"/>
        <end position="172"/>
    </location>
</feature>
<dbReference type="PANTHER" id="PTHR10098">
    <property type="entry name" value="RAPSYN-RELATED"/>
    <property type="match status" value="1"/>
</dbReference>
<dbReference type="PANTHER" id="PTHR10098:SF108">
    <property type="entry name" value="TETRATRICOPEPTIDE REPEAT PROTEIN 28"/>
    <property type="match status" value="1"/>
</dbReference>
<evidence type="ECO:0000313" key="2">
    <source>
        <dbReference type="EMBL" id="MBO3743956.1"/>
    </source>
</evidence>
<dbReference type="SMART" id="SM00028">
    <property type="entry name" value="TPR"/>
    <property type="match status" value="4"/>
</dbReference>
<dbReference type="SUPFAM" id="SSF48452">
    <property type="entry name" value="TPR-like"/>
    <property type="match status" value="1"/>
</dbReference>
<dbReference type="Pfam" id="PF13424">
    <property type="entry name" value="TPR_12"/>
    <property type="match status" value="1"/>
</dbReference>